<dbReference type="EMBL" id="JAPDOD010000027">
    <property type="protein sequence ID" value="MDA0163741.1"/>
    <property type="molecule type" value="Genomic_DNA"/>
</dbReference>
<dbReference type="InterPro" id="IPR029014">
    <property type="entry name" value="NiFe-Hase_large"/>
</dbReference>
<evidence type="ECO:0000259" key="5">
    <source>
        <dbReference type="Pfam" id="PF00346"/>
    </source>
</evidence>
<dbReference type="GO" id="GO:0051287">
    <property type="term" value="F:NAD binding"/>
    <property type="evidence" value="ECO:0007669"/>
    <property type="project" value="InterPro"/>
</dbReference>
<feature type="binding site" evidence="3">
    <location>
        <position position="420"/>
    </location>
    <ligand>
        <name>Mg(2+)</name>
        <dbReference type="ChEBI" id="CHEBI:18420"/>
    </ligand>
</feature>
<dbReference type="InterPro" id="IPR001501">
    <property type="entry name" value="Ni-dep_hyd_lsu"/>
</dbReference>
<name>A0A9X3S521_9ACTN</name>
<dbReference type="Pfam" id="PF00329">
    <property type="entry name" value="Complex1_30kDa"/>
    <property type="match status" value="1"/>
</dbReference>
<dbReference type="SUPFAM" id="SSF143243">
    <property type="entry name" value="Nqo5-like"/>
    <property type="match status" value="1"/>
</dbReference>
<feature type="domain" description="NADH-quinone oxidoreductase subunit D" evidence="5">
    <location>
        <begin position="235"/>
        <end position="376"/>
    </location>
</feature>
<dbReference type="GO" id="GO:0048038">
    <property type="term" value="F:quinone binding"/>
    <property type="evidence" value="ECO:0007669"/>
    <property type="project" value="InterPro"/>
</dbReference>
<dbReference type="GO" id="GO:0016151">
    <property type="term" value="F:nickel cation binding"/>
    <property type="evidence" value="ECO:0007669"/>
    <property type="project" value="InterPro"/>
</dbReference>
<gene>
    <name evidence="6" type="ORF">OM076_25955</name>
</gene>
<feature type="binding site" evidence="3">
    <location>
        <position position="147"/>
    </location>
    <ligand>
        <name>Mg(2+)</name>
        <dbReference type="ChEBI" id="CHEBI:18420"/>
    </ligand>
</feature>
<feature type="binding site" evidence="3">
    <location>
        <position position="456"/>
    </location>
    <ligand>
        <name>Fe cation</name>
        <dbReference type="ChEBI" id="CHEBI:24875"/>
    </ligand>
</feature>
<sequence>MTAIEHVTDWRAAVRAATAHGERFAGAWASDGAWRAAFTAPGTVRVLSCPADHAETIVDLVGAAEWDEREARDLHGLRFPGHEPHRALVAHPAAGWTTPVTGDGVHEIAVGPVHAGVIESGHFRFHAVGDRVLLLDPRLFYKHRGLERAAEGRGPDEALAYAQRACAACAVANTIAYAQAVEEALGLWPDRALRVARTLLLELERLYNHLHDIGALCSGVGFAPGAMAFAALKERAQRLNAQLIGHRFLFGSVAVARGVVALTAEEAAGARAGVRALRTDAAAAWRELEFAASLQARLDGVGVLGREDAERLGTVGPAARAAGVRRDVREDSPRLWFGSFTPAGPLAATGDVAARLQVRAAEIEATCSALDEVLSAPVPAGAATARDAVSSLGIGRVESPRGATTCAVELAAGRVTRLRLRTASYANWPAVAHAAAGCLLPDFPLINKSFELCYACVDR</sequence>
<reference evidence="6" key="1">
    <citation type="submission" date="2022-10" db="EMBL/GenBank/DDBJ databases">
        <title>The WGS of Solirubrobacter ginsenosidimutans DSM 21036.</title>
        <authorList>
            <person name="Jiang Z."/>
        </authorList>
    </citation>
    <scope>NUCLEOTIDE SEQUENCE</scope>
    <source>
        <strain evidence="6">DSM 21036</strain>
    </source>
</reference>
<feature type="binding site" evidence="3">
    <location>
        <position position="169"/>
    </location>
    <ligand>
        <name>Ni(2+)</name>
        <dbReference type="ChEBI" id="CHEBI:49786"/>
    </ligand>
</feature>
<comment type="cofactor">
    <cofactor evidence="3">
        <name>Ni(2+)</name>
        <dbReference type="ChEBI" id="CHEBI:49786"/>
    </cofactor>
</comment>
<keyword evidence="3" id="KW-0533">Nickel</keyword>
<evidence type="ECO:0000256" key="1">
    <source>
        <dbReference type="ARBA" id="ARBA00023002"/>
    </source>
</evidence>
<feature type="binding site" evidence="3">
    <location>
        <position position="453"/>
    </location>
    <ligand>
        <name>Ni(2+)</name>
        <dbReference type="ChEBI" id="CHEBI:49786"/>
    </ligand>
</feature>
<keyword evidence="3" id="KW-0408">Iron</keyword>
<dbReference type="SUPFAM" id="SSF56762">
    <property type="entry name" value="HydB/Nqo4-like"/>
    <property type="match status" value="1"/>
</dbReference>
<dbReference type="InterPro" id="IPR001268">
    <property type="entry name" value="NADH_UbQ_OxRdtase_30kDa_su"/>
</dbReference>
<comment type="cofactor">
    <cofactor evidence="3">
        <name>Fe cation</name>
        <dbReference type="ChEBI" id="CHEBI:24875"/>
    </cofactor>
</comment>
<evidence type="ECO:0000313" key="6">
    <source>
        <dbReference type="EMBL" id="MDA0163741.1"/>
    </source>
</evidence>
<feature type="domain" description="NADH:ubiquinone oxidoreductase 30kDa subunit" evidence="4">
    <location>
        <begin position="51"/>
        <end position="91"/>
    </location>
</feature>
<dbReference type="InterPro" id="IPR001135">
    <property type="entry name" value="NADH_Q_OxRdtase_suD"/>
</dbReference>
<feature type="binding site" evidence="3">
    <location>
        <position position="166"/>
    </location>
    <ligand>
        <name>Ni(2+)</name>
        <dbReference type="ChEBI" id="CHEBI:49786"/>
    </ligand>
</feature>
<keyword evidence="2" id="KW-0520">NAD</keyword>
<feature type="domain" description="NADH-quinone oxidoreductase subunit D" evidence="5">
    <location>
        <begin position="395"/>
        <end position="459"/>
    </location>
</feature>
<feature type="binding site" evidence="3">
    <location>
        <position position="169"/>
    </location>
    <ligand>
        <name>Fe cation</name>
        <dbReference type="ChEBI" id="CHEBI:24875"/>
    </ligand>
</feature>
<accession>A0A9X3S521</accession>
<keyword evidence="7" id="KW-1185">Reference proteome</keyword>
<comment type="caution">
    <text evidence="6">The sequence shown here is derived from an EMBL/GenBank/DDBJ whole genome shotgun (WGS) entry which is preliminary data.</text>
</comment>
<dbReference type="GO" id="GO:0008137">
    <property type="term" value="F:NADH dehydrogenase (ubiquinone) activity"/>
    <property type="evidence" value="ECO:0007669"/>
    <property type="project" value="InterPro"/>
</dbReference>
<dbReference type="PANTHER" id="PTHR43485">
    <property type="entry name" value="HYDROGENASE-4 COMPONENT G"/>
    <property type="match status" value="1"/>
</dbReference>
<evidence type="ECO:0000259" key="4">
    <source>
        <dbReference type="Pfam" id="PF00329"/>
    </source>
</evidence>
<dbReference type="GO" id="GO:0016651">
    <property type="term" value="F:oxidoreductase activity, acting on NAD(P)H"/>
    <property type="evidence" value="ECO:0007669"/>
    <property type="project" value="InterPro"/>
</dbReference>
<evidence type="ECO:0000256" key="3">
    <source>
        <dbReference type="PIRSR" id="PIRSR601501-1"/>
    </source>
</evidence>
<protein>
    <submittedName>
        <fullName evidence="6">Nickel-dependent hydrogenase large subunit</fullName>
    </submittedName>
</protein>
<dbReference type="AlphaFoldDB" id="A0A9X3S521"/>
<dbReference type="RefSeq" id="WP_270042988.1">
    <property type="nucleotide sequence ID" value="NZ_JAPDOD010000027.1"/>
</dbReference>
<dbReference type="Gene3D" id="3.30.460.80">
    <property type="entry name" value="NADH:ubiquinone oxidoreductase, 30kDa subunit"/>
    <property type="match status" value="1"/>
</dbReference>
<keyword evidence="1" id="KW-0560">Oxidoreductase</keyword>
<evidence type="ECO:0000256" key="2">
    <source>
        <dbReference type="ARBA" id="ARBA00023027"/>
    </source>
</evidence>
<dbReference type="InterPro" id="IPR037232">
    <property type="entry name" value="NADH_quin_OxRdtase_su_C/D-like"/>
</dbReference>
<keyword evidence="3" id="KW-0479">Metal-binding</keyword>
<dbReference type="Proteomes" id="UP001149140">
    <property type="component" value="Unassembled WGS sequence"/>
</dbReference>
<keyword evidence="3" id="KW-0460">Magnesium</keyword>
<evidence type="ECO:0000313" key="7">
    <source>
        <dbReference type="Proteomes" id="UP001149140"/>
    </source>
</evidence>
<proteinExistence type="predicted"/>
<dbReference type="Gene3D" id="1.10.645.10">
    <property type="entry name" value="Cytochrome-c3 Hydrogenase, chain B"/>
    <property type="match status" value="1"/>
</dbReference>
<dbReference type="PANTHER" id="PTHR43485:SF1">
    <property type="entry name" value="FORMATE HYDROGENLYASE SUBUNIT 5-RELATED"/>
    <property type="match status" value="1"/>
</dbReference>
<dbReference type="InterPro" id="IPR052197">
    <property type="entry name" value="ComplexI_49kDa-like"/>
</dbReference>
<dbReference type="Pfam" id="PF00346">
    <property type="entry name" value="Complex1_49kDa"/>
    <property type="match status" value="2"/>
</dbReference>
<dbReference type="Pfam" id="PF00374">
    <property type="entry name" value="NiFeSe_Hases"/>
    <property type="match status" value="1"/>
</dbReference>
<organism evidence="6 7">
    <name type="scientific">Solirubrobacter ginsenosidimutans</name>
    <dbReference type="NCBI Taxonomy" id="490573"/>
    <lineage>
        <taxon>Bacteria</taxon>
        <taxon>Bacillati</taxon>
        <taxon>Actinomycetota</taxon>
        <taxon>Thermoleophilia</taxon>
        <taxon>Solirubrobacterales</taxon>
        <taxon>Solirubrobacteraceae</taxon>
        <taxon>Solirubrobacter</taxon>
    </lineage>
</organism>